<reference evidence="2" key="2">
    <citation type="journal article" date="2015" name="Fish Shellfish Immunol.">
        <title>Early steps in the European eel (Anguilla anguilla)-Vibrio vulnificus interaction in the gills: Role of the RtxA13 toxin.</title>
        <authorList>
            <person name="Callol A."/>
            <person name="Pajuelo D."/>
            <person name="Ebbesson L."/>
            <person name="Teles M."/>
            <person name="MacKenzie S."/>
            <person name="Amaro C."/>
        </authorList>
    </citation>
    <scope>NUCLEOTIDE SEQUENCE</scope>
</reference>
<name>A0A0E9SJA4_ANGAN</name>
<keyword evidence="1" id="KW-0472">Membrane</keyword>
<reference evidence="2" key="1">
    <citation type="submission" date="2014-11" db="EMBL/GenBank/DDBJ databases">
        <authorList>
            <person name="Amaro Gonzalez C."/>
        </authorList>
    </citation>
    <scope>NUCLEOTIDE SEQUENCE</scope>
</reference>
<feature type="transmembrane region" description="Helical" evidence="1">
    <location>
        <begin position="6"/>
        <end position="24"/>
    </location>
</feature>
<keyword evidence="1" id="KW-0812">Transmembrane</keyword>
<evidence type="ECO:0000256" key="1">
    <source>
        <dbReference type="SAM" id="Phobius"/>
    </source>
</evidence>
<organism evidence="2">
    <name type="scientific">Anguilla anguilla</name>
    <name type="common">European freshwater eel</name>
    <name type="synonym">Muraena anguilla</name>
    <dbReference type="NCBI Taxonomy" id="7936"/>
    <lineage>
        <taxon>Eukaryota</taxon>
        <taxon>Metazoa</taxon>
        <taxon>Chordata</taxon>
        <taxon>Craniata</taxon>
        <taxon>Vertebrata</taxon>
        <taxon>Euteleostomi</taxon>
        <taxon>Actinopterygii</taxon>
        <taxon>Neopterygii</taxon>
        <taxon>Teleostei</taxon>
        <taxon>Anguilliformes</taxon>
        <taxon>Anguillidae</taxon>
        <taxon>Anguilla</taxon>
    </lineage>
</organism>
<accession>A0A0E9SJA4</accession>
<evidence type="ECO:0000313" key="2">
    <source>
        <dbReference type="EMBL" id="JAH40598.1"/>
    </source>
</evidence>
<dbReference type="EMBL" id="GBXM01067979">
    <property type="protein sequence ID" value="JAH40598.1"/>
    <property type="molecule type" value="Transcribed_RNA"/>
</dbReference>
<protein>
    <submittedName>
        <fullName evidence="2">Uncharacterized protein</fullName>
    </submittedName>
</protein>
<dbReference type="AlphaFoldDB" id="A0A0E9SJA4"/>
<keyword evidence="1" id="KW-1133">Transmembrane helix</keyword>
<sequence length="29" mass="3201">MLLSDSSFYSLIVLSPFLPLAFLLDVEGL</sequence>
<proteinExistence type="predicted"/>